<dbReference type="SUPFAM" id="SSF50891">
    <property type="entry name" value="Cyclophilin-like"/>
    <property type="match status" value="1"/>
</dbReference>
<evidence type="ECO:0000313" key="3">
    <source>
        <dbReference type="EMBL" id="AOS97918.1"/>
    </source>
</evidence>
<dbReference type="Pfam" id="PF18050">
    <property type="entry name" value="Cyclophil_like2"/>
    <property type="match status" value="1"/>
</dbReference>
<dbReference type="Gene3D" id="2.40.100.20">
    <property type="match status" value="1"/>
</dbReference>
<name>A0A1C9W9S9_9GAMM</name>
<feature type="signal peptide" evidence="1">
    <location>
        <begin position="1"/>
        <end position="23"/>
    </location>
</feature>
<gene>
    <name evidence="3" type="ORF">AUP74_02521</name>
</gene>
<evidence type="ECO:0000259" key="2">
    <source>
        <dbReference type="Pfam" id="PF18050"/>
    </source>
</evidence>
<dbReference type="EMBL" id="CP014143">
    <property type="protein sequence ID" value="AOS97918.1"/>
    <property type="molecule type" value="Genomic_DNA"/>
</dbReference>
<dbReference type="AlphaFoldDB" id="A0A1C9W9S9"/>
<feature type="domain" description="Cyclophilin-like" evidence="2">
    <location>
        <begin position="44"/>
        <end position="152"/>
    </location>
</feature>
<dbReference type="InterPro" id="IPR029000">
    <property type="entry name" value="Cyclophilin-like_dom_sf"/>
</dbReference>
<organism evidence="3 4">
    <name type="scientific">Microbulbifer aggregans</name>
    <dbReference type="NCBI Taxonomy" id="1769779"/>
    <lineage>
        <taxon>Bacteria</taxon>
        <taxon>Pseudomonadati</taxon>
        <taxon>Pseudomonadota</taxon>
        <taxon>Gammaproteobacteria</taxon>
        <taxon>Cellvibrionales</taxon>
        <taxon>Microbulbiferaceae</taxon>
        <taxon>Microbulbifer</taxon>
    </lineage>
</organism>
<evidence type="ECO:0000313" key="4">
    <source>
        <dbReference type="Proteomes" id="UP000095672"/>
    </source>
</evidence>
<evidence type="ECO:0000256" key="1">
    <source>
        <dbReference type="SAM" id="SignalP"/>
    </source>
</evidence>
<dbReference type="STRING" id="1769779.AUP74_02521"/>
<dbReference type="InterPro" id="IPR041183">
    <property type="entry name" value="Cyclophilin-like"/>
</dbReference>
<keyword evidence="1" id="KW-0732">Signal</keyword>
<sequence length="155" mass="16468" precursor="true">MGFSLSLLAGAGLFLSAVLGYSAASPVTEHSPESEVAILTKIQITVGAEKVAATIEDNQTSRDFVALLPLTLEMEDFHGTEKISDLPGRLSTEGAPSGYAPTEGDITYYAPWGNLAIFYRDFSHSKGLIRLGQLDSGSELFKQGGGLKATIERAE</sequence>
<protein>
    <recommendedName>
        <fullName evidence="2">Cyclophilin-like domain-containing protein</fullName>
    </recommendedName>
</protein>
<dbReference type="KEGG" id="micc:AUP74_02521"/>
<keyword evidence="4" id="KW-1185">Reference proteome</keyword>
<dbReference type="RefSeq" id="WP_145924397.1">
    <property type="nucleotide sequence ID" value="NZ_CP014143.1"/>
</dbReference>
<dbReference type="Proteomes" id="UP000095672">
    <property type="component" value="Chromosome"/>
</dbReference>
<reference evidence="4" key="1">
    <citation type="submission" date="2016-01" db="EMBL/GenBank/DDBJ databases">
        <title>Complete genome sequence of Microbulbifer sp. CCB-MM1, a halophile isolated from Matang Mangrove Forest, Perak.</title>
        <authorList>
            <person name="Moh T.H."/>
            <person name="Dinesh B."/>
            <person name="Lau N.-S."/>
            <person name="Go F."/>
            <person name="Alexander Chong S.-C."/>
        </authorList>
    </citation>
    <scope>NUCLEOTIDE SEQUENCE [LARGE SCALE GENOMIC DNA]</scope>
    <source>
        <strain evidence="4">CCB-MM1</strain>
    </source>
</reference>
<proteinExistence type="predicted"/>
<accession>A0A1C9W9S9</accession>
<feature type="chain" id="PRO_5008895612" description="Cyclophilin-like domain-containing protein" evidence="1">
    <location>
        <begin position="24"/>
        <end position="155"/>
    </location>
</feature>
<dbReference type="OrthoDB" id="5298378at2"/>